<feature type="compositionally biased region" description="Basic and acidic residues" evidence="1">
    <location>
        <begin position="9"/>
        <end position="20"/>
    </location>
</feature>
<dbReference type="EMBL" id="JAGSOH010000109">
    <property type="protein sequence ID" value="MBR7829986.1"/>
    <property type="molecule type" value="Genomic_DNA"/>
</dbReference>
<evidence type="ECO:0000256" key="1">
    <source>
        <dbReference type="SAM" id="MobiDB-lite"/>
    </source>
</evidence>
<dbReference type="PANTHER" id="PTHR40763:SF4">
    <property type="entry name" value="DUF1707 DOMAIN-CONTAINING PROTEIN"/>
    <property type="match status" value="1"/>
</dbReference>
<dbReference type="AlphaFoldDB" id="A0A941EEL4"/>
<feature type="domain" description="DUF1707" evidence="2">
    <location>
        <begin position="16"/>
        <end position="67"/>
    </location>
</feature>
<keyword evidence="4" id="KW-1185">Reference proteome</keyword>
<dbReference type="Proteomes" id="UP000676325">
    <property type="component" value="Unassembled WGS sequence"/>
</dbReference>
<sequence>MPAELPARSAEDLEQRAADRDRDEVAVILGEALATGRLTSEEHAERLEAVYAARTYGELEPLTRDLPRERSGGVVLPESTVRQEVAATLSKVHRGGRWVPGRHTELRSNFGALIVDMSEAVLPGREITVAANSLFGKLVLRVPANARIVDEGGAVCGKWAVHGRSAAGGGRQEADAGTEEGPLIRVTGRARFGKVTIVRAGAGTNMLGQLFEGLWGPAGR</sequence>
<organism evidence="3 4">
    <name type="scientific">Actinospica acidithermotolerans</name>
    <dbReference type="NCBI Taxonomy" id="2828514"/>
    <lineage>
        <taxon>Bacteria</taxon>
        <taxon>Bacillati</taxon>
        <taxon>Actinomycetota</taxon>
        <taxon>Actinomycetes</taxon>
        <taxon>Catenulisporales</taxon>
        <taxon>Actinospicaceae</taxon>
        <taxon>Actinospica</taxon>
    </lineage>
</organism>
<dbReference type="Pfam" id="PF08044">
    <property type="entry name" value="DUF1707"/>
    <property type="match status" value="1"/>
</dbReference>
<dbReference type="InterPro" id="IPR012551">
    <property type="entry name" value="DUF1707_SHOCT-like"/>
</dbReference>
<dbReference type="PANTHER" id="PTHR40763">
    <property type="entry name" value="MEMBRANE PROTEIN-RELATED"/>
    <property type="match status" value="1"/>
</dbReference>
<evidence type="ECO:0000259" key="2">
    <source>
        <dbReference type="Pfam" id="PF08044"/>
    </source>
</evidence>
<proteinExistence type="predicted"/>
<comment type="caution">
    <text evidence="3">The sequence shown here is derived from an EMBL/GenBank/DDBJ whole genome shotgun (WGS) entry which is preliminary data.</text>
</comment>
<evidence type="ECO:0000313" key="3">
    <source>
        <dbReference type="EMBL" id="MBR7829986.1"/>
    </source>
</evidence>
<accession>A0A941EEL4</accession>
<gene>
    <name evidence="3" type="ORF">KDK95_27030</name>
</gene>
<name>A0A941EEL4_9ACTN</name>
<evidence type="ECO:0000313" key="4">
    <source>
        <dbReference type="Proteomes" id="UP000676325"/>
    </source>
</evidence>
<reference evidence="3" key="1">
    <citation type="submission" date="2021-04" db="EMBL/GenBank/DDBJ databases">
        <title>Genome based classification of Actinospica acidithermotolerans sp. nov., an actinobacterium isolated from an Indonesian hot spring.</title>
        <authorList>
            <person name="Kusuma A.B."/>
            <person name="Putra K.E."/>
            <person name="Nafisah S."/>
            <person name="Loh J."/>
            <person name="Nouioui I."/>
            <person name="Goodfellow M."/>
        </authorList>
    </citation>
    <scope>NUCLEOTIDE SEQUENCE</scope>
    <source>
        <strain evidence="3">MGRD01-02</strain>
    </source>
</reference>
<dbReference type="RefSeq" id="WP_212521118.1">
    <property type="nucleotide sequence ID" value="NZ_JAGSOH010000109.1"/>
</dbReference>
<protein>
    <submittedName>
        <fullName evidence="3">DUF1707 domain-containing protein</fullName>
    </submittedName>
</protein>
<feature type="region of interest" description="Disordered" evidence="1">
    <location>
        <begin position="1"/>
        <end position="20"/>
    </location>
</feature>